<keyword evidence="1" id="KW-0732">Signal</keyword>
<dbReference type="AlphaFoldDB" id="A0A7G7WZ59"/>
<evidence type="ECO:0000313" key="2">
    <source>
        <dbReference type="EMBL" id="QNH72548.1"/>
    </source>
</evidence>
<feature type="signal peptide" evidence="1">
    <location>
        <begin position="1"/>
        <end position="21"/>
    </location>
</feature>
<accession>A0A7G7WZ59</accession>
<reference evidence="2" key="1">
    <citation type="journal article" date="2020" name="Mar. Drugs">
        <title>Transcriptomic Analysis of Four Cerianthid (Cnidaria, Ceriantharia) Venoms.</title>
        <authorList>
            <person name="Klompen A.M.L."/>
            <person name="Macrander J."/>
            <person name="Reitzel A.M."/>
            <person name="Stampar S.N."/>
        </authorList>
    </citation>
    <scope>NUCLEOTIDE SEQUENCE</scope>
</reference>
<feature type="chain" id="PRO_5028886165" evidence="1">
    <location>
        <begin position="22"/>
        <end position="132"/>
    </location>
</feature>
<reference evidence="2" key="2">
    <citation type="submission" date="2020-07" db="EMBL/GenBank/DDBJ databases">
        <authorList>
            <person name="Klompen A.L."/>
            <person name="Macrander J."/>
            <person name="Reitzel A.M."/>
            <person name="Stampar S.N."/>
        </authorList>
    </citation>
    <scope>NUCLEOTIDE SEQUENCE</scope>
</reference>
<organism evidence="2">
    <name type="scientific">Pachycerianthus maua</name>
    <dbReference type="NCBI Taxonomy" id="2736681"/>
    <lineage>
        <taxon>Eukaryota</taxon>
        <taxon>Metazoa</taxon>
        <taxon>Cnidaria</taxon>
        <taxon>Anthozoa</taxon>
        <taxon>Ceriantharia</taxon>
        <taxon>Spirularia</taxon>
        <taxon>Cerianthidae</taxon>
        <taxon>Pachycerianthus</taxon>
    </lineage>
</organism>
<sequence>MKCLFLVLGLLAVFAMKEAMGDVDSCYTCRSVKSWDDCNSNMKKTSCSGKCGSKTCDACQKTEGSKAGVTAYTKECSVETICEATEDICAVANTECKAWCCTGDDCNGVSGTMASLVVVTTALLTTIMITLY</sequence>
<proteinExistence type="evidence at transcript level"/>
<dbReference type="EMBL" id="MT747614">
    <property type="protein sequence ID" value="QNH72548.1"/>
    <property type="molecule type" value="mRNA"/>
</dbReference>
<name>A0A7G7WZ59_9CNID</name>
<evidence type="ECO:0000256" key="1">
    <source>
        <dbReference type="SAM" id="SignalP"/>
    </source>
</evidence>
<protein>
    <submittedName>
        <fullName evidence="2">Toxin candidate TRINITY_DN37438_c1_g1_i1</fullName>
    </submittedName>
</protein>